<dbReference type="InterPro" id="IPR020845">
    <property type="entry name" value="AMP-binding_CS"/>
</dbReference>
<dbReference type="CDD" id="cd05911">
    <property type="entry name" value="Firefly_Luc_like"/>
    <property type="match status" value="1"/>
</dbReference>
<dbReference type="InterPro" id="IPR025110">
    <property type="entry name" value="AMP-bd_C"/>
</dbReference>
<comment type="caution">
    <text evidence="3">The sequence shown here is derived from an EMBL/GenBank/DDBJ whole genome shotgun (WGS) entry which is preliminary data.</text>
</comment>
<dbReference type="InterPro" id="IPR045851">
    <property type="entry name" value="AMP-bd_C_sf"/>
</dbReference>
<dbReference type="Pfam" id="PF00501">
    <property type="entry name" value="AMP-binding"/>
    <property type="match status" value="1"/>
</dbReference>
<accession>A0A364N902</accession>
<dbReference type="SUPFAM" id="SSF56801">
    <property type="entry name" value="Acetyl-CoA synthetase-like"/>
    <property type="match status" value="1"/>
</dbReference>
<gene>
    <name evidence="3" type="ORF">DDE83_003100</name>
</gene>
<dbReference type="GO" id="GO:0016405">
    <property type="term" value="F:CoA-ligase activity"/>
    <property type="evidence" value="ECO:0007669"/>
    <property type="project" value="TreeGrafter"/>
</dbReference>
<dbReference type="PANTHER" id="PTHR24096">
    <property type="entry name" value="LONG-CHAIN-FATTY-ACID--COA LIGASE"/>
    <property type="match status" value="1"/>
</dbReference>
<feature type="domain" description="AMP-binding enzyme C-terminal" evidence="2">
    <location>
        <begin position="473"/>
        <end position="555"/>
    </location>
</feature>
<feature type="domain" description="AMP-dependent synthetase/ligase" evidence="1">
    <location>
        <begin position="49"/>
        <end position="419"/>
    </location>
</feature>
<dbReference type="PROSITE" id="PS00455">
    <property type="entry name" value="AMP_BINDING"/>
    <property type="match status" value="1"/>
</dbReference>
<dbReference type="AlphaFoldDB" id="A0A364N902"/>
<keyword evidence="3" id="KW-0436">Ligase</keyword>
<organism evidence="3 4">
    <name type="scientific">Stemphylium lycopersici</name>
    <name type="common">Tomato gray leaf spot disease fungus</name>
    <name type="synonym">Thyrospora lycopersici</name>
    <dbReference type="NCBI Taxonomy" id="183478"/>
    <lineage>
        <taxon>Eukaryota</taxon>
        <taxon>Fungi</taxon>
        <taxon>Dikarya</taxon>
        <taxon>Ascomycota</taxon>
        <taxon>Pezizomycotina</taxon>
        <taxon>Dothideomycetes</taxon>
        <taxon>Pleosporomycetidae</taxon>
        <taxon>Pleosporales</taxon>
        <taxon>Pleosporineae</taxon>
        <taxon>Pleosporaceae</taxon>
        <taxon>Stemphylium</taxon>
    </lineage>
</organism>
<dbReference type="PANTHER" id="PTHR24096:SF422">
    <property type="entry name" value="BCDNA.GH02901"/>
    <property type="match status" value="1"/>
</dbReference>
<proteinExistence type="predicted"/>
<dbReference type="Gene3D" id="2.30.38.10">
    <property type="entry name" value="Luciferase, Domain 3"/>
    <property type="match status" value="1"/>
</dbReference>
<dbReference type="OrthoDB" id="6509636at2759"/>
<keyword evidence="4" id="KW-1185">Reference proteome</keyword>
<evidence type="ECO:0000313" key="4">
    <source>
        <dbReference type="Proteomes" id="UP000249619"/>
    </source>
</evidence>
<dbReference type="InterPro" id="IPR000873">
    <property type="entry name" value="AMP-dep_synth/lig_dom"/>
</dbReference>
<dbReference type="Gene3D" id="3.30.300.30">
    <property type="match status" value="1"/>
</dbReference>
<reference evidence="4" key="1">
    <citation type="submission" date="2018-05" db="EMBL/GenBank/DDBJ databases">
        <title>Draft genome sequence of Stemphylium lycopersici strain CIDEFI 213.</title>
        <authorList>
            <person name="Medina R."/>
            <person name="Franco M.E.E."/>
            <person name="Lucentini C.G."/>
            <person name="Saparrat M.C.N."/>
            <person name="Balatti P.A."/>
        </authorList>
    </citation>
    <scope>NUCLEOTIDE SEQUENCE [LARGE SCALE GENOMIC DNA]</scope>
    <source>
        <strain evidence="4">CIDEFI 213</strain>
    </source>
</reference>
<dbReference type="Gene3D" id="3.40.50.980">
    <property type="match status" value="2"/>
</dbReference>
<protein>
    <submittedName>
        <fullName evidence="3">Phenylacetyl-CoA ligase-like protein</fullName>
    </submittedName>
</protein>
<name>A0A364N902_STELY</name>
<sequence length="576" mass="63927">MPFHPPSWVPQLPFDPPDTIPVCDFMLDENYGRHPLGYSFNPFTCGLTGKTYTSLDVRERVDFLARGLAQELGMQPNEGSEWDKIDTLPLAWATHRLGGISTPANAAYSAPELEYQLKNSGAKALFTCVPLLEIAREAAKKSGIPDNRIYLLEVPEKFAGKSTPKGIKTVDDLIREGGKLDHLPKLQWEDGDGARRSAFLCYSSGTSGLPKGVMISHRNVIANTMQISTFEKPYRDTIIKDVRNQSDYTEKALGLLPMSHIYGLVVICHASVYRGDGVVVLPKFEFASTMQAIQDYEINTLYLVPPIIIQMTKNKALLEKYNLSSVWSLFTGAAPLGQETAEDLQKLYPTWKIRQGYGLTETSTVVTSSSPDDIWFGSCGSILPGVECKIVTPEGNEVTGYDQPGELLVKSPSVVLGYLNNDKANKETFQDGYMHTGDEAVVRKSPSGHEHVFIVDRIKELIKVQGHQVAPAELEAHLLTHPAVNDCAVIQIPNEKTGEVPKAFVVKAPSVGLEENDRVLAREIQKHVEQHKARYKWISGGIEFIDVIPKSPSGKILRRMLRDQEKEKRRKAGSKL</sequence>
<dbReference type="Proteomes" id="UP000249619">
    <property type="component" value="Unassembled WGS sequence"/>
</dbReference>
<evidence type="ECO:0000259" key="1">
    <source>
        <dbReference type="Pfam" id="PF00501"/>
    </source>
</evidence>
<dbReference type="Pfam" id="PF13193">
    <property type="entry name" value="AMP-binding_C"/>
    <property type="match status" value="1"/>
</dbReference>
<dbReference type="STRING" id="183478.A0A364N902"/>
<evidence type="ECO:0000313" key="3">
    <source>
        <dbReference type="EMBL" id="RAR13501.1"/>
    </source>
</evidence>
<evidence type="ECO:0000259" key="2">
    <source>
        <dbReference type="Pfam" id="PF13193"/>
    </source>
</evidence>
<dbReference type="EMBL" id="QGDH01000034">
    <property type="protein sequence ID" value="RAR13501.1"/>
    <property type="molecule type" value="Genomic_DNA"/>
</dbReference>